<accession>A0AAD3CQA9</accession>
<comment type="cofactor">
    <cofactor evidence="4">
        <name>heme</name>
        <dbReference type="ChEBI" id="CHEBI:30413"/>
    </cofactor>
</comment>
<reference evidence="7 8" key="1">
    <citation type="journal article" date="2021" name="Sci. Rep.">
        <title>The genome of the diatom Chaetoceros tenuissimus carries an ancient integrated fragment of an extant virus.</title>
        <authorList>
            <person name="Hongo Y."/>
            <person name="Kimura K."/>
            <person name="Takaki Y."/>
            <person name="Yoshida Y."/>
            <person name="Baba S."/>
            <person name="Kobayashi G."/>
            <person name="Nagasaki K."/>
            <person name="Hano T."/>
            <person name="Tomaru Y."/>
        </authorList>
    </citation>
    <scope>NUCLEOTIDE SEQUENCE [LARGE SCALE GENOMIC DNA]</scope>
    <source>
        <strain evidence="7 8">NIES-3715</strain>
    </source>
</reference>
<keyword evidence="2 4" id="KW-0479">Metal-binding</keyword>
<dbReference type="InterPro" id="IPR017972">
    <property type="entry name" value="Cyt_P450_CS"/>
</dbReference>
<evidence type="ECO:0000256" key="4">
    <source>
        <dbReference type="PIRSR" id="PIRSR602401-1"/>
    </source>
</evidence>
<proteinExistence type="inferred from homology"/>
<keyword evidence="6" id="KW-0732">Signal</keyword>
<dbReference type="GO" id="GO:0005737">
    <property type="term" value="C:cytoplasm"/>
    <property type="evidence" value="ECO:0007669"/>
    <property type="project" value="TreeGrafter"/>
</dbReference>
<dbReference type="GO" id="GO:0006805">
    <property type="term" value="P:xenobiotic metabolic process"/>
    <property type="evidence" value="ECO:0007669"/>
    <property type="project" value="TreeGrafter"/>
</dbReference>
<evidence type="ECO:0000313" key="8">
    <source>
        <dbReference type="Proteomes" id="UP001054902"/>
    </source>
</evidence>
<dbReference type="GO" id="GO:0005506">
    <property type="term" value="F:iron ion binding"/>
    <property type="evidence" value="ECO:0007669"/>
    <property type="project" value="InterPro"/>
</dbReference>
<dbReference type="Pfam" id="PF00067">
    <property type="entry name" value="p450"/>
    <property type="match status" value="2"/>
</dbReference>
<keyword evidence="5" id="KW-0560">Oxidoreductase</keyword>
<sequence length="516" mass="58132">MILLLISLLLLAGVIFVEFNRKNNKTTKQPPKRNPWPKVPNVFIGIKLGSKANIADILEGWAKQYGQQGVFETRLLFQRFYVICSEKAISQLEQKRPYVITRRKNLVSAFNSIGANGLFSAEGDTWKKDRRIVAPSLNHKNVEKYVTKIQLVAGRLVEKWSKVIDKDPDIQIAINDDIILSAVDVISLVAFAKDLNTVTHGGGELSSVLAKLFEIMMIRTVMPIKYYKIPIIGQHLDGGKKLKKYVVDLMQNVVDDFKNNVSEDKSATFLGRMIEFNNKTGDDSMSMERFVGNLLTMFGAGSETTASTLTMCLYEIANDTTGLQNELYKEMSQMVSIVNADLDAYFTCLPRLRSLVYEVLRLKGPTPIFGVENVEPVEINGVTIPTGSYFMFLHKYITEVESFDETTGKGTRRGLLNTPIHEFCARRCLKQDEDGQISFVKPTYGTGFRTFGSGLRICPGKELAEVEILVFLTFILREFEISLSPNHPKITMVTQLAQRASEDICLIMKKRKTKDS</sequence>
<keyword evidence="8" id="KW-1185">Reference proteome</keyword>
<feature type="binding site" description="axial binding residue" evidence="4">
    <location>
        <position position="458"/>
    </location>
    <ligand>
        <name>heme</name>
        <dbReference type="ChEBI" id="CHEBI:30413"/>
    </ligand>
    <ligandPart>
        <name>Fe</name>
        <dbReference type="ChEBI" id="CHEBI:18248"/>
    </ligandPart>
</feature>
<dbReference type="PANTHER" id="PTHR24300">
    <property type="entry name" value="CYTOCHROME P450 508A4-RELATED"/>
    <property type="match status" value="1"/>
</dbReference>
<dbReference type="InterPro" id="IPR036396">
    <property type="entry name" value="Cyt_P450_sf"/>
</dbReference>
<dbReference type="Gene3D" id="1.10.630.10">
    <property type="entry name" value="Cytochrome P450"/>
    <property type="match status" value="1"/>
</dbReference>
<dbReference type="InterPro" id="IPR001128">
    <property type="entry name" value="Cyt_P450"/>
</dbReference>
<dbReference type="PANTHER" id="PTHR24300:SF403">
    <property type="entry name" value="CYTOCHROME P450 306A1"/>
    <property type="match status" value="1"/>
</dbReference>
<dbReference type="GO" id="GO:0008395">
    <property type="term" value="F:steroid hydroxylase activity"/>
    <property type="evidence" value="ECO:0007669"/>
    <property type="project" value="TreeGrafter"/>
</dbReference>
<evidence type="ECO:0000256" key="2">
    <source>
        <dbReference type="ARBA" id="ARBA00022723"/>
    </source>
</evidence>
<feature type="signal peptide" evidence="6">
    <location>
        <begin position="1"/>
        <end position="16"/>
    </location>
</feature>
<evidence type="ECO:0008006" key="9">
    <source>
        <dbReference type="Google" id="ProtNLM"/>
    </source>
</evidence>
<organism evidence="7 8">
    <name type="scientific">Chaetoceros tenuissimus</name>
    <dbReference type="NCBI Taxonomy" id="426638"/>
    <lineage>
        <taxon>Eukaryota</taxon>
        <taxon>Sar</taxon>
        <taxon>Stramenopiles</taxon>
        <taxon>Ochrophyta</taxon>
        <taxon>Bacillariophyta</taxon>
        <taxon>Coscinodiscophyceae</taxon>
        <taxon>Chaetocerotophycidae</taxon>
        <taxon>Chaetocerotales</taxon>
        <taxon>Chaetocerotaceae</taxon>
        <taxon>Chaetoceros</taxon>
    </lineage>
</organism>
<dbReference type="GO" id="GO:0016712">
    <property type="term" value="F:oxidoreductase activity, acting on paired donors, with incorporation or reduction of molecular oxygen, reduced flavin or flavoprotein as one donor, and incorporation of one atom of oxygen"/>
    <property type="evidence" value="ECO:0007669"/>
    <property type="project" value="TreeGrafter"/>
</dbReference>
<dbReference type="AlphaFoldDB" id="A0AAD3CQA9"/>
<evidence type="ECO:0000313" key="7">
    <source>
        <dbReference type="EMBL" id="GFH50183.1"/>
    </source>
</evidence>
<dbReference type="PRINTS" id="PR00385">
    <property type="entry name" value="P450"/>
</dbReference>
<keyword evidence="4 5" id="KW-0349">Heme</keyword>
<evidence type="ECO:0000256" key="1">
    <source>
        <dbReference type="ARBA" id="ARBA00010617"/>
    </source>
</evidence>
<dbReference type="InterPro" id="IPR050182">
    <property type="entry name" value="Cytochrome_P450_fam2"/>
</dbReference>
<comment type="similarity">
    <text evidence="1 5">Belongs to the cytochrome P450 family.</text>
</comment>
<dbReference type="PRINTS" id="PR00463">
    <property type="entry name" value="EP450I"/>
</dbReference>
<dbReference type="EMBL" id="BLLK01000038">
    <property type="protein sequence ID" value="GFH50183.1"/>
    <property type="molecule type" value="Genomic_DNA"/>
</dbReference>
<dbReference type="SUPFAM" id="SSF48264">
    <property type="entry name" value="Cytochrome P450"/>
    <property type="match status" value="1"/>
</dbReference>
<comment type="caution">
    <text evidence="7">The sequence shown here is derived from an EMBL/GenBank/DDBJ whole genome shotgun (WGS) entry which is preliminary data.</text>
</comment>
<dbReference type="Proteomes" id="UP001054902">
    <property type="component" value="Unassembled WGS sequence"/>
</dbReference>
<dbReference type="InterPro" id="IPR002401">
    <property type="entry name" value="Cyt_P450_E_grp-I"/>
</dbReference>
<dbReference type="GO" id="GO:0020037">
    <property type="term" value="F:heme binding"/>
    <property type="evidence" value="ECO:0007669"/>
    <property type="project" value="InterPro"/>
</dbReference>
<evidence type="ECO:0000256" key="6">
    <source>
        <dbReference type="SAM" id="SignalP"/>
    </source>
</evidence>
<dbReference type="GO" id="GO:0006082">
    <property type="term" value="P:organic acid metabolic process"/>
    <property type="evidence" value="ECO:0007669"/>
    <property type="project" value="TreeGrafter"/>
</dbReference>
<evidence type="ECO:0000256" key="5">
    <source>
        <dbReference type="RuleBase" id="RU000461"/>
    </source>
</evidence>
<evidence type="ECO:0000256" key="3">
    <source>
        <dbReference type="ARBA" id="ARBA00023004"/>
    </source>
</evidence>
<gene>
    <name evidence="7" type="ORF">CTEN210_06659</name>
</gene>
<protein>
    <recommendedName>
        <fullName evidence="9">Cytochrome P450</fullName>
    </recommendedName>
</protein>
<keyword evidence="5" id="KW-0503">Monooxygenase</keyword>
<name>A0AAD3CQA9_9STRA</name>
<dbReference type="PROSITE" id="PS00086">
    <property type="entry name" value="CYTOCHROME_P450"/>
    <property type="match status" value="1"/>
</dbReference>
<keyword evidence="3 4" id="KW-0408">Iron</keyword>
<feature type="chain" id="PRO_5041909377" description="Cytochrome P450" evidence="6">
    <location>
        <begin position="17"/>
        <end position="516"/>
    </location>
</feature>